<proteinExistence type="predicted"/>
<gene>
    <name evidence="4" type="ORF">SAMN02745161_2967</name>
</gene>
<dbReference type="Proteomes" id="UP000184694">
    <property type="component" value="Unassembled WGS sequence"/>
</dbReference>
<dbReference type="PANTHER" id="PTHR41328">
    <property type="entry name" value="TERMINASE SMALL SUBUNIT-RELATED"/>
    <property type="match status" value="1"/>
</dbReference>
<keyword evidence="1" id="KW-1188">Viral release from host cell</keyword>
<dbReference type="STRING" id="1121457.SAMN02745161_2967"/>
<feature type="region of interest" description="Disordered" evidence="3">
    <location>
        <begin position="1"/>
        <end position="35"/>
    </location>
</feature>
<keyword evidence="2" id="KW-0231">Viral genome packaging</keyword>
<dbReference type="InterPro" id="IPR052404">
    <property type="entry name" value="SPP1-like_terminase"/>
</dbReference>
<evidence type="ECO:0000313" key="4">
    <source>
        <dbReference type="EMBL" id="SIO35913.1"/>
    </source>
</evidence>
<dbReference type="InterPro" id="IPR038713">
    <property type="entry name" value="Terminase_Gp1_N_sf"/>
</dbReference>
<evidence type="ECO:0000256" key="3">
    <source>
        <dbReference type="SAM" id="MobiDB-lite"/>
    </source>
</evidence>
<evidence type="ECO:0000313" key="5">
    <source>
        <dbReference type="Proteomes" id="UP000184694"/>
    </source>
</evidence>
<dbReference type="RefSeq" id="WP_074217719.1">
    <property type="nucleotide sequence ID" value="NZ_FSRG01000007.1"/>
</dbReference>
<dbReference type="AlphaFoldDB" id="A0A1N6IV57"/>
<keyword evidence="5" id="KW-1185">Reference proteome</keyword>
<dbReference type="EMBL" id="FSRG01000007">
    <property type="protein sequence ID" value="SIO35913.1"/>
    <property type="molecule type" value="Genomic_DNA"/>
</dbReference>
<dbReference type="PANTHER" id="PTHR41328:SF2">
    <property type="entry name" value="TERMINASE SMALL SUBUNIT"/>
    <property type="match status" value="1"/>
</dbReference>
<dbReference type="Pfam" id="PF03592">
    <property type="entry name" value="Terminase_2"/>
    <property type="match status" value="1"/>
</dbReference>
<name>A0A1N6IV57_9BACT</name>
<feature type="compositionally biased region" description="Basic and acidic residues" evidence="3">
    <location>
        <begin position="16"/>
        <end position="31"/>
    </location>
</feature>
<protein>
    <submittedName>
        <fullName evidence="4">Phage terminase, small subunit</fullName>
    </submittedName>
</protein>
<dbReference type="Gene3D" id="1.10.10.1400">
    <property type="entry name" value="Terminase, small subunit, N-terminal DNA-binding domain, HTH motif"/>
    <property type="match status" value="1"/>
</dbReference>
<organism evidence="4 5">
    <name type="scientific">Halodesulfovibrio marinisediminis DSM 17456</name>
    <dbReference type="NCBI Taxonomy" id="1121457"/>
    <lineage>
        <taxon>Bacteria</taxon>
        <taxon>Pseudomonadati</taxon>
        <taxon>Thermodesulfobacteriota</taxon>
        <taxon>Desulfovibrionia</taxon>
        <taxon>Desulfovibrionales</taxon>
        <taxon>Desulfovibrionaceae</taxon>
        <taxon>Halodesulfovibrio</taxon>
    </lineage>
</organism>
<dbReference type="GO" id="GO:0051276">
    <property type="term" value="P:chromosome organization"/>
    <property type="evidence" value="ECO:0007669"/>
    <property type="project" value="InterPro"/>
</dbReference>
<dbReference type="InterPro" id="IPR005335">
    <property type="entry name" value="Terminase_ssu"/>
</dbReference>
<evidence type="ECO:0000256" key="1">
    <source>
        <dbReference type="ARBA" id="ARBA00022612"/>
    </source>
</evidence>
<sequence length="221" mass="24475">MTTEKLSEMSNDEPFDEKKEVVPKEEIEPQKGRKLSARQQQFVNEYLIDSNGRLAACRAGYAKRSASATAARLLATPEIIEGIQARKHERAEHRQVTQEAVVRELAAVGFANLTDVCTWDDGRMTLINSSGLTHEQAASIAEITETVTSRGGTVRVKQHSKLKALEMLAKHVGLYDSPEPDQAEKSLEELSPVLKKRLETIYGIITDDRKNQSSVDGASKL</sequence>
<accession>A0A1N6IV57</accession>
<evidence type="ECO:0000256" key="2">
    <source>
        <dbReference type="ARBA" id="ARBA00023219"/>
    </source>
</evidence>
<reference evidence="5" key="1">
    <citation type="submission" date="2016-11" db="EMBL/GenBank/DDBJ databases">
        <authorList>
            <person name="Varghese N."/>
            <person name="Submissions S."/>
        </authorList>
    </citation>
    <scope>NUCLEOTIDE SEQUENCE [LARGE SCALE GENOMIC DNA]</scope>
    <source>
        <strain evidence="5">DSM 17456</strain>
    </source>
</reference>
<dbReference type="OrthoDB" id="8227562at2"/>